<organism evidence="1 2">
    <name type="scientific">Staphylococcus hominis</name>
    <dbReference type="NCBI Taxonomy" id="1290"/>
    <lineage>
        <taxon>Bacteria</taxon>
        <taxon>Bacillati</taxon>
        <taxon>Bacillota</taxon>
        <taxon>Bacilli</taxon>
        <taxon>Bacillales</taxon>
        <taxon>Staphylococcaceae</taxon>
        <taxon>Staphylococcus</taxon>
    </lineage>
</organism>
<dbReference type="AlphaFoldDB" id="A0A974QP09"/>
<dbReference type="Proteomes" id="UP000241540">
    <property type="component" value="Unassembled WGS sequence"/>
</dbReference>
<comment type="caution">
    <text evidence="1">The sequence shown here is derived from an EMBL/GenBank/DDBJ whole genome shotgun (WGS) entry which is preliminary data.</text>
</comment>
<sequence>MEMNVNFIGKATQGLIIPDIETEKIEDVMIVIRTEEGSYTIRLTDLQTSTIVTNCLMAQTKLNLKLV</sequence>
<accession>A0A974QP09</accession>
<evidence type="ECO:0000313" key="2">
    <source>
        <dbReference type="Proteomes" id="UP000241540"/>
    </source>
</evidence>
<protein>
    <submittedName>
        <fullName evidence="1">Uncharacterized protein</fullName>
    </submittedName>
</protein>
<proteinExistence type="predicted"/>
<dbReference type="RefSeq" id="WP_053024820.1">
    <property type="nucleotide sequence ID" value="NZ_PZHX01000003.1"/>
</dbReference>
<name>A0A974QP09_STAHO</name>
<reference evidence="1 2" key="1">
    <citation type="journal article" date="2016" name="Front. Microbiol.">
        <title>Comprehensive Phylogenetic Analysis of Bovine Non-aureus Staphylococci Species Based on Whole-Genome Sequencing.</title>
        <authorList>
            <person name="Naushad S."/>
            <person name="Barkema H.W."/>
            <person name="Luby C."/>
            <person name="Condas L.A."/>
            <person name="Nobrega D.B."/>
            <person name="Carson D.A."/>
            <person name="De Buck J."/>
        </authorList>
    </citation>
    <scope>NUCLEOTIDE SEQUENCE [LARGE SCALE GENOMIC DNA]</scope>
    <source>
        <strain evidence="1 2">SNUC 5336</strain>
    </source>
</reference>
<dbReference type="EMBL" id="PZHX01000003">
    <property type="protein sequence ID" value="PTK31819.1"/>
    <property type="molecule type" value="Genomic_DNA"/>
</dbReference>
<gene>
    <name evidence="1" type="ORF">BUZ51_01750</name>
</gene>
<evidence type="ECO:0000313" key="1">
    <source>
        <dbReference type="EMBL" id="PTK31819.1"/>
    </source>
</evidence>